<evidence type="ECO:0000313" key="20">
    <source>
        <dbReference type="Proteomes" id="UP000030755"/>
    </source>
</evidence>
<evidence type="ECO:0000256" key="1">
    <source>
        <dbReference type="ARBA" id="ARBA00001201"/>
    </source>
</evidence>
<feature type="domain" description="Acyl-CoA oxidase C-alpha1" evidence="18">
    <location>
        <begin position="271"/>
        <end position="432"/>
    </location>
</feature>
<evidence type="ECO:0000256" key="8">
    <source>
        <dbReference type="ARBA" id="ARBA00022832"/>
    </source>
</evidence>
<dbReference type="Gene3D" id="1.20.140.10">
    <property type="entry name" value="Butyryl-CoA Dehydrogenase, subunit A, domain 3"/>
    <property type="match status" value="2"/>
</dbReference>
<evidence type="ECO:0000256" key="13">
    <source>
        <dbReference type="PIRSR" id="PIRSR000168-1"/>
    </source>
</evidence>
<comment type="catalytic activity">
    <reaction evidence="1">
        <text>a 2,3-saturated acyl-CoA + O2 = a (2E)-enoyl-CoA + H2O2</text>
        <dbReference type="Rhea" id="RHEA:38959"/>
        <dbReference type="ChEBI" id="CHEBI:15379"/>
        <dbReference type="ChEBI" id="CHEBI:16240"/>
        <dbReference type="ChEBI" id="CHEBI:58856"/>
        <dbReference type="ChEBI" id="CHEBI:65111"/>
        <dbReference type="EC" id="1.3.3.6"/>
    </reaction>
</comment>
<dbReference type="InterPro" id="IPR006091">
    <property type="entry name" value="Acyl-CoA_Oxase/DH_mid-dom"/>
</dbReference>
<dbReference type="Gene3D" id="1.10.540.10">
    <property type="entry name" value="Acyl-CoA dehydrogenase/oxidase, N-terminal domain"/>
    <property type="match status" value="1"/>
</dbReference>
<dbReference type="InterPro" id="IPR029320">
    <property type="entry name" value="Acyl-CoA_ox_N"/>
</dbReference>
<keyword evidence="6 12" id="KW-0285">Flavoprotein</keyword>
<dbReference type="FunFam" id="1.10.540.10:FF:000015">
    <property type="entry name" value="Acyl-coenzyme A oxidase"/>
    <property type="match status" value="1"/>
</dbReference>
<dbReference type="PANTHER" id="PTHR10909:SF250">
    <property type="entry name" value="PEROXISOMAL ACYL-COENZYME A OXIDASE 1"/>
    <property type="match status" value="1"/>
</dbReference>
<accession>A0A075AZH9</accession>
<evidence type="ECO:0000256" key="9">
    <source>
        <dbReference type="ARBA" id="ARBA00023002"/>
    </source>
</evidence>
<keyword evidence="11" id="KW-0576">Peroxisome</keyword>
<dbReference type="InterPro" id="IPR037069">
    <property type="entry name" value="AcylCoA_DH/ox_N_sf"/>
</dbReference>
<feature type="binding site" evidence="14">
    <location>
        <position position="174"/>
    </location>
    <ligand>
        <name>FAD</name>
        <dbReference type="ChEBI" id="CHEBI:57692"/>
    </ligand>
</feature>
<feature type="binding site" evidence="14">
    <location>
        <position position="135"/>
    </location>
    <ligand>
        <name>FAD</name>
        <dbReference type="ChEBI" id="CHEBI:57692"/>
    </ligand>
</feature>
<dbReference type="InterPro" id="IPR055060">
    <property type="entry name" value="ACOX_C_alpha1"/>
</dbReference>
<dbReference type="AlphaFoldDB" id="A0A075AZH9"/>
<dbReference type="EMBL" id="KE560766">
    <property type="protein sequence ID" value="EPZ35721.1"/>
    <property type="molecule type" value="Genomic_DNA"/>
</dbReference>
<feature type="domain" description="Acyl-CoA oxidase/dehydrogenase middle" evidence="16">
    <location>
        <begin position="131"/>
        <end position="241"/>
    </location>
</feature>
<feature type="domain" description="Acyl-coenzyme A oxidase N-terminal" evidence="17">
    <location>
        <begin position="14"/>
        <end position="129"/>
    </location>
</feature>
<keyword evidence="10" id="KW-0443">Lipid metabolism</keyword>
<dbReference type="InterPro" id="IPR009100">
    <property type="entry name" value="AcylCoA_DH/oxidase_NM_dom_sf"/>
</dbReference>
<evidence type="ECO:0000259" key="16">
    <source>
        <dbReference type="Pfam" id="PF02770"/>
    </source>
</evidence>
<dbReference type="Pfam" id="PF22924">
    <property type="entry name" value="ACOX_C_alpha1"/>
    <property type="match status" value="1"/>
</dbReference>
<gene>
    <name evidence="19" type="ORF">O9G_005163</name>
</gene>
<evidence type="ECO:0000256" key="3">
    <source>
        <dbReference type="ARBA" id="ARBA00004275"/>
    </source>
</evidence>
<dbReference type="UniPathway" id="UPA00661"/>
<dbReference type="InterPro" id="IPR036250">
    <property type="entry name" value="AcylCo_DH-like_C"/>
</dbReference>
<dbReference type="GO" id="GO:0033540">
    <property type="term" value="P:fatty acid beta-oxidation using acyl-CoA oxidase"/>
    <property type="evidence" value="ECO:0007669"/>
    <property type="project" value="UniProtKB-UniPathway"/>
</dbReference>
<feature type="active site" description="Proton acceptor" evidence="13">
    <location>
        <position position="417"/>
    </location>
</feature>
<dbReference type="FunFam" id="1.20.140.10:FF:000015">
    <property type="entry name" value="Acyl-coenzyme A oxidase"/>
    <property type="match status" value="1"/>
</dbReference>
<dbReference type="GO" id="GO:0003997">
    <property type="term" value="F:acyl-CoA oxidase activity"/>
    <property type="evidence" value="ECO:0007669"/>
    <property type="project" value="UniProtKB-EC"/>
</dbReference>
<comment type="similarity">
    <text evidence="5 12">Belongs to the acyl-CoA oxidase family.</text>
</comment>
<keyword evidence="8" id="KW-0276">Fatty acid metabolism</keyword>
<evidence type="ECO:0000256" key="4">
    <source>
        <dbReference type="ARBA" id="ARBA00004846"/>
    </source>
</evidence>
<evidence type="ECO:0000313" key="19">
    <source>
        <dbReference type="EMBL" id="EPZ35721.1"/>
    </source>
</evidence>
<dbReference type="Pfam" id="PF01756">
    <property type="entry name" value="ACOX"/>
    <property type="match status" value="1"/>
</dbReference>
<keyword evidence="9 19" id="KW-0560">Oxidoreductase</keyword>
<dbReference type="PANTHER" id="PTHR10909">
    <property type="entry name" value="ELECTRON TRANSPORT OXIDOREDUCTASE"/>
    <property type="match status" value="1"/>
</dbReference>
<comment type="cofactor">
    <cofactor evidence="2">
        <name>FAD</name>
        <dbReference type="ChEBI" id="CHEBI:57692"/>
    </cofactor>
</comment>
<dbReference type="OMA" id="ICTRFSA"/>
<dbReference type="InterPro" id="IPR002655">
    <property type="entry name" value="Acyl-CoA_oxidase_C"/>
</dbReference>
<organism evidence="19 20">
    <name type="scientific">Rozella allomycis (strain CSF55)</name>
    <dbReference type="NCBI Taxonomy" id="988480"/>
    <lineage>
        <taxon>Eukaryota</taxon>
        <taxon>Fungi</taxon>
        <taxon>Fungi incertae sedis</taxon>
        <taxon>Cryptomycota</taxon>
        <taxon>Cryptomycota incertae sedis</taxon>
        <taxon>Rozella</taxon>
    </lineage>
</organism>
<evidence type="ECO:0000259" key="15">
    <source>
        <dbReference type="Pfam" id="PF01756"/>
    </source>
</evidence>
<dbReference type="InterPro" id="IPR012258">
    <property type="entry name" value="Acyl-CoA_oxidase"/>
</dbReference>
<name>A0A075AZH9_ROZAC</name>
<evidence type="ECO:0000256" key="10">
    <source>
        <dbReference type="ARBA" id="ARBA00023098"/>
    </source>
</evidence>
<dbReference type="GO" id="GO:0055088">
    <property type="term" value="P:lipid homeostasis"/>
    <property type="evidence" value="ECO:0007669"/>
    <property type="project" value="TreeGrafter"/>
</dbReference>
<evidence type="ECO:0000256" key="2">
    <source>
        <dbReference type="ARBA" id="ARBA00001974"/>
    </source>
</evidence>
<proteinExistence type="inferred from homology"/>
<evidence type="ECO:0000259" key="17">
    <source>
        <dbReference type="Pfam" id="PF14749"/>
    </source>
</evidence>
<evidence type="ECO:0000256" key="11">
    <source>
        <dbReference type="ARBA" id="ARBA00023140"/>
    </source>
</evidence>
<dbReference type="GO" id="GO:0005504">
    <property type="term" value="F:fatty acid binding"/>
    <property type="evidence" value="ECO:0007669"/>
    <property type="project" value="TreeGrafter"/>
</dbReference>
<evidence type="ECO:0000256" key="5">
    <source>
        <dbReference type="ARBA" id="ARBA00006288"/>
    </source>
</evidence>
<dbReference type="FunFam" id="1.20.140.10:FF:000013">
    <property type="entry name" value="Acyl-coenzyme A oxidase"/>
    <property type="match status" value="1"/>
</dbReference>
<feature type="domain" description="Acyl-CoA oxidase C-terminal" evidence="15">
    <location>
        <begin position="479"/>
        <end position="625"/>
    </location>
</feature>
<comment type="pathway">
    <text evidence="4">Lipid metabolism; peroxisomal fatty acid beta-oxidation.</text>
</comment>
<dbReference type="HOGENOM" id="CLU_014629_3_1_1"/>
<reference evidence="19 20" key="1">
    <citation type="journal article" date="2013" name="Curr. Biol.">
        <title>Shared signatures of parasitism and phylogenomics unite Cryptomycota and microsporidia.</title>
        <authorList>
            <person name="James T.Y."/>
            <person name="Pelin A."/>
            <person name="Bonen L."/>
            <person name="Ahrendt S."/>
            <person name="Sain D."/>
            <person name="Corradi N."/>
            <person name="Stajich J.E."/>
        </authorList>
    </citation>
    <scope>NUCLEOTIDE SEQUENCE [LARGE SCALE GENOMIC DNA]</scope>
    <source>
        <strain evidence="19 20">CSF55</strain>
    </source>
</reference>
<dbReference type="GO" id="GO:0005777">
    <property type="term" value="C:peroxisome"/>
    <property type="evidence" value="ECO:0007669"/>
    <property type="project" value="UniProtKB-SubCell"/>
</dbReference>
<evidence type="ECO:0000256" key="7">
    <source>
        <dbReference type="ARBA" id="ARBA00022827"/>
    </source>
</evidence>
<dbReference type="Pfam" id="PF02770">
    <property type="entry name" value="Acyl-CoA_dh_M"/>
    <property type="match status" value="1"/>
</dbReference>
<dbReference type="Pfam" id="PF14749">
    <property type="entry name" value="Acyl-CoA_ox_N"/>
    <property type="match status" value="1"/>
</dbReference>
<evidence type="ECO:0000256" key="14">
    <source>
        <dbReference type="PIRSR" id="PIRSR000168-2"/>
    </source>
</evidence>
<comment type="subcellular location">
    <subcellularLocation>
        <location evidence="3">Peroxisome</location>
    </subcellularLocation>
</comment>
<dbReference type="Gene3D" id="2.40.110.10">
    <property type="entry name" value="Butyryl-CoA Dehydrogenase, subunit A, domain 2"/>
    <property type="match status" value="1"/>
</dbReference>
<dbReference type="STRING" id="988480.A0A075AZH9"/>
<dbReference type="FunFam" id="2.40.110.10:FF:000003">
    <property type="entry name" value="Acyl-coenzyme A oxidase"/>
    <property type="match status" value="1"/>
</dbReference>
<evidence type="ECO:0000259" key="18">
    <source>
        <dbReference type="Pfam" id="PF22924"/>
    </source>
</evidence>
<evidence type="ECO:0000256" key="6">
    <source>
        <dbReference type="ARBA" id="ARBA00022630"/>
    </source>
</evidence>
<dbReference type="GO" id="GO:0071949">
    <property type="term" value="F:FAD binding"/>
    <property type="evidence" value="ECO:0007669"/>
    <property type="project" value="InterPro"/>
</dbReference>
<keyword evidence="7 12" id="KW-0274">FAD</keyword>
<sequence length="636" mass="72691">MEDMKAARSRVSFDVTQLTEYIYEGRSNVEMRRKMARVAESDPAFSKDTKYFLGRTQNMERVLNIGKRFVEILREGQYSKEEMELLRFFIDEYMPTTLHEAMFMPVIQAQGTDEQIREWIPQSERFEIIGCYAQTEIAHGSNLGGLETVAVFDRETDEFVMHSPSLTATKWWIGGLGIIATHALVQAMLIIEGKNYGPHLFVVPIRSLESHKPLEGVTVGDIGPKFGFQGVDNGFVRFNKVRVPRRNMLMRFASVDRQGNYSKPPHAKIAYGGMVLLRAQLADAAWYNIARAVTISTRYCIVRRQFSLGDSKEETSVSNYRMVQFRLFPLIANAYAAMFTGRFIMKKYKEMENQLRNGIVDLLPQVHAISSGLKSYATTLAGESIEEARKVMGGHGFSMFSGIPLFFLNYIGTNTYEGENFILTQQLSRFLLKEFKRALQSKSSSKLTQKYLAVAALDPSRFKNEKLILNSDLDLFNSNLQIKSFEHRVARLVAYASDLLEKKKENWNDVNVECANITRAHGQYLYVLNFIEALEEIKQSNPQLFAILSKVKDLYVLYTIEKESGDFLCDGFMTCAQLELVRNKVRFLLKELQSDVIGLVDAFDFPDYLLHSALGKYDGNVYETITPKFTLKTSWL</sequence>
<dbReference type="SUPFAM" id="SSF56645">
    <property type="entry name" value="Acyl-CoA dehydrogenase NM domain-like"/>
    <property type="match status" value="1"/>
</dbReference>
<dbReference type="OrthoDB" id="538336at2759"/>
<dbReference type="SUPFAM" id="SSF47203">
    <property type="entry name" value="Acyl-CoA dehydrogenase C-terminal domain-like"/>
    <property type="match status" value="2"/>
</dbReference>
<dbReference type="PIRSF" id="PIRSF000168">
    <property type="entry name" value="Acyl-CoA_oxidase"/>
    <property type="match status" value="1"/>
</dbReference>
<dbReference type="Proteomes" id="UP000030755">
    <property type="component" value="Unassembled WGS sequence"/>
</dbReference>
<keyword evidence="20" id="KW-1185">Reference proteome</keyword>
<dbReference type="InterPro" id="IPR046373">
    <property type="entry name" value="Acyl-CoA_Oxase/DH_mid-dom_sf"/>
</dbReference>
<protein>
    <recommendedName>
        <fullName evidence="12">Acyl-coenzyme A oxidase</fullName>
    </recommendedName>
</protein>
<evidence type="ECO:0000256" key="12">
    <source>
        <dbReference type="PIRNR" id="PIRNR000168"/>
    </source>
</evidence>